<dbReference type="STRING" id="926561.GCA_000379025_02919"/>
<dbReference type="Gene3D" id="3.30.420.40">
    <property type="match status" value="1"/>
</dbReference>
<dbReference type="InterPro" id="IPR050696">
    <property type="entry name" value="FtsA/MreB"/>
</dbReference>
<accession>A0A4R8GIQ4</accession>
<gene>
    <name evidence="1" type="ORF">C7959_1487</name>
</gene>
<dbReference type="InterPro" id="IPR043129">
    <property type="entry name" value="ATPase_NBD"/>
</dbReference>
<sequence length="285" mass="32612">MFSLFAAKGQLGIDFGDSIKIAEFKDNHFKTAVYDKLSKEDLKEFSAQKVITAIGSDDVKVKFIPLATKLNDSELKEMVSLQFEADDLVIQYDIVDYLDKKYVIGLAVNKDIVQSKFDQIRDLKLKAKVIETEFHANLRFLYYQYPNLKDTVSLVDIGREKTDLIIAQQGELLFFRKVDFAGRQITERLAKINRISFSEAEKYKKSGVDKEELKIILEELRSQIYSSIDYFQSEYKGRVSKIFLTGGGSNFKGLKNYLEDQLGIEVESIEDSLFSLAKGLALREL</sequence>
<dbReference type="Pfam" id="PF11104">
    <property type="entry name" value="PilM_2"/>
    <property type="match status" value="1"/>
</dbReference>
<comment type="caution">
    <text evidence="1">The sequence shown here is derived from an EMBL/GenBank/DDBJ whole genome shotgun (WGS) entry which is preliminary data.</text>
</comment>
<dbReference type="Proteomes" id="UP000295832">
    <property type="component" value="Unassembled WGS sequence"/>
</dbReference>
<dbReference type="PANTHER" id="PTHR32432:SF3">
    <property type="entry name" value="ETHANOLAMINE UTILIZATION PROTEIN EUTJ"/>
    <property type="match status" value="1"/>
</dbReference>
<dbReference type="EMBL" id="SOEG01000048">
    <property type="protein sequence ID" value="TDX45195.1"/>
    <property type="molecule type" value="Genomic_DNA"/>
</dbReference>
<name>A0A4R8GIQ4_9FIRM</name>
<dbReference type="CDD" id="cd24049">
    <property type="entry name" value="ASKHA_NBD_PilM"/>
    <property type="match status" value="1"/>
</dbReference>
<dbReference type="RefSeq" id="WP_134118983.1">
    <property type="nucleotide sequence ID" value="NZ_SOEG01000048.1"/>
</dbReference>
<dbReference type="InterPro" id="IPR005883">
    <property type="entry name" value="PilM"/>
</dbReference>
<keyword evidence="2" id="KW-1185">Reference proteome</keyword>
<evidence type="ECO:0000313" key="2">
    <source>
        <dbReference type="Proteomes" id="UP000295832"/>
    </source>
</evidence>
<reference evidence="1 2" key="1">
    <citation type="submission" date="2019-03" db="EMBL/GenBank/DDBJ databases">
        <title>Subsurface microbial communities from deep shales in Ohio and West Virginia, USA.</title>
        <authorList>
            <person name="Wrighton K."/>
        </authorList>
    </citation>
    <scope>NUCLEOTIDE SEQUENCE [LARGE SCALE GENOMIC DNA]</scope>
    <source>
        <strain evidence="1 2">MSL 6dP</strain>
    </source>
</reference>
<dbReference type="SUPFAM" id="SSF53067">
    <property type="entry name" value="Actin-like ATPase domain"/>
    <property type="match status" value="1"/>
</dbReference>
<dbReference type="AlphaFoldDB" id="A0A4R8GIQ4"/>
<organism evidence="1 2">
    <name type="scientific">Orenia marismortui</name>
    <dbReference type="NCBI Taxonomy" id="46469"/>
    <lineage>
        <taxon>Bacteria</taxon>
        <taxon>Bacillati</taxon>
        <taxon>Bacillota</taxon>
        <taxon>Clostridia</taxon>
        <taxon>Halanaerobiales</taxon>
        <taxon>Halobacteroidaceae</taxon>
        <taxon>Orenia</taxon>
    </lineage>
</organism>
<proteinExistence type="predicted"/>
<evidence type="ECO:0000313" key="1">
    <source>
        <dbReference type="EMBL" id="TDX45195.1"/>
    </source>
</evidence>
<dbReference type="PANTHER" id="PTHR32432">
    <property type="entry name" value="CELL DIVISION PROTEIN FTSA-RELATED"/>
    <property type="match status" value="1"/>
</dbReference>
<protein>
    <submittedName>
        <fullName evidence="1">Type IV pilus assembly protein PilM</fullName>
    </submittedName>
</protein>